<evidence type="ECO:0000313" key="3">
    <source>
        <dbReference type="Proteomes" id="UP001153555"/>
    </source>
</evidence>
<protein>
    <submittedName>
        <fullName evidence="2">Uncharacterized protein</fullName>
    </submittedName>
</protein>
<feature type="non-terminal residue" evidence="2">
    <location>
        <position position="1"/>
    </location>
</feature>
<evidence type="ECO:0000256" key="1">
    <source>
        <dbReference type="SAM" id="MobiDB-lite"/>
    </source>
</evidence>
<name>A0A9N7RF51_STRHE</name>
<proteinExistence type="predicted"/>
<accession>A0A9N7RF51</accession>
<reference evidence="2" key="1">
    <citation type="submission" date="2019-12" db="EMBL/GenBank/DDBJ databases">
        <authorList>
            <person name="Scholes J."/>
        </authorList>
    </citation>
    <scope>NUCLEOTIDE SEQUENCE</scope>
</reference>
<organism evidence="2 3">
    <name type="scientific">Striga hermonthica</name>
    <name type="common">Purple witchweed</name>
    <name type="synonym">Buchnera hermonthica</name>
    <dbReference type="NCBI Taxonomy" id="68872"/>
    <lineage>
        <taxon>Eukaryota</taxon>
        <taxon>Viridiplantae</taxon>
        <taxon>Streptophyta</taxon>
        <taxon>Embryophyta</taxon>
        <taxon>Tracheophyta</taxon>
        <taxon>Spermatophyta</taxon>
        <taxon>Magnoliopsida</taxon>
        <taxon>eudicotyledons</taxon>
        <taxon>Gunneridae</taxon>
        <taxon>Pentapetalae</taxon>
        <taxon>asterids</taxon>
        <taxon>lamiids</taxon>
        <taxon>Lamiales</taxon>
        <taxon>Orobanchaceae</taxon>
        <taxon>Buchnereae</taxon>
        <taxon>Striga</taxon>
    </lineage>
</organism>
<feature type="region of interest" description="Disordered" evidence="1">
    <location>
        <begin position="40"/>
        <end position="67"/>
    </location>
</feature>
<comment type="caution">
    <text evidence="2">The sequence shown here is derived from an EMBL/GenBank/DDBJ whole genome shotgun (WGS) entry which is preliminary data.</text>
</comment>
<dbReference type="Proteomes" id="UP001153555">
    <property type="component" value="Unassembled WGS sequence"/>
</dbReference>
<feature type="non-terminal residue" evidence="2">
    <location>
        <position position="67"/>
    </location>
</feature>
<evidence type="ECO:0000313" key="2">
    <source>
        <dbReference type="EMBL" id="CAA0826986.1"/>
    </source>
</evidence>
<gene>
    <name evidence="2" type="ORF">SHERM_22683</name>
</gene>
<keyword evidence="3" id="KW-1185">Reference proteome</keyword>
<dbReference type="OrthoDB" id="411524at2759"/>
<dbReference type="EMBL" id="CACSLK010027632">
    <property type="protein sequence ID" value="CAA0826986.1"/>
    <property type="molecule type" value="Genomic_DNA"/>
</dbReference>
<sequence length="67" mass="7332">KNEFVEDVSTLTFAGEVRPLNVLPQESSTTLKEPFGIVYSENSIDSNPNASDASSGENTRITRQLTE</sequence>
<dbReference type="AlphaFoldDB" id="A0A9N7RF51"/>